<evidence type="ECO:0000256" key="1">
    <source>
        <dbReference type="SAM" id="MobiDB-lite"/>
    </source>
</evidence>
<dbReference type="AlphaFoldDB" id="A0A8T2NB10"/>
<dbReference type="EMBL" id="JAFBMS010000133">
    <property type="protein sequence ID" value="KAG9334958.1"/>
    <property type="molecule type" value="Genomic_DNA"/>
</dbReference>
<keyword evidence="3" id="KW-1185">Reference proteome</keyword>
<reference evidence="2" key="1">
    <citation type="thesis" date="2021" institute="BYU ScholarsArchive" country="Provo, UT, USA">
        <title>Applications of and Algorithms for Genome Assembly and Genomic Analyses with an Emphasis on Marine Teleosts.</title>
        <authorList>
            <person name="Pickett B.D."/>
        </authorList>
    </citation>
    <scope>NUCLEOTIDE SEQUENCE</scope>
    <source>
        <strain evidence="2">HI-2016</strain>
    </source>
</reference>
<comment type="caution">
    <text evidence="2">The sequence shown here is derived from an EMBL/GenBank/DDBJ whole genome shotgun (WGS) entry which is preliminary data.</text>
</comment>
<organism evidence="2 3">
    <name type="scientific">Albula glossodonta</name>
    <name type="common">roundjaw bonefish</name>
    <dbReference type="NCBI Taxonomy" id="121402"/>
    <lineage>
        <taxon>Eukaryota</taxon>
        <taxon>Metazoa</taxon>
        <taxon>Chordata</taxon>
        <taxon>Craniata</taxon>
        <taxon>Vertebrata</taxon>
        <taxon>Euteleostomi</taxon>
        <taxon>Actinopterygii</taxon>
        <taxon>Neopterygii</taxon>
        <taxon>Teleostei</taxon>
        <taxon>Albuliformes</taxon>
        <taxon>Albulidae</taxon>
        <taxon>Albula</taxon>
    </lineage>
</organism>
<dbReference type="Proteomes" id="UP000824540">
    <property type="component" value="Unassembled WGS sequence"/>
</dbReference>
<accession>A0A8T2NB10</accession>
<evidence type="ECO:0000313" key="2">
    <source>
        <dbReference type="EMBL" id="KAG9334958.1"/>
    </source>
</evidence>
<gene>
    <name evidence="2" type="ORF">JZ751_006281</name>
</gene>
<evidence type="ECO:0000313" key="3">
    <source>
        <dbReference type="Proteomes" id="UP000824540"/>
    </source>
</evidence>
<sequence length="71" mass="8040">MAAFFTGRARGGGEREEERKRKVAGMGERGMVQSRGCWELKGDRAGVPEPRLQSSSVPSSEFRFQSWFHLH</sequence>
<feature type="compositionally biased region" description="Basic and acidic residues" evidence="1">
    <location>
        <begin position="11"/>
        <end position="20"/>
    </location>
</feature>
<proteinExistence type="predicted"/>
<feature type="non-terminal residue" evidence="2">
    <location>
        <position position="71"/>
    </location>
</feature>
<name>A0A8T2NB10_9TELE</name>
<feature type="region of interest" description="Disordered" evidence="1">
    <location>
        <begin position="1"/>
        <end position="28"/>
    </location>
</feature>
<protein>
    <submittedName>
        <fullName evidence="2">Uncharacterized protein</fullName>
    </submittedName>
</protein>